<protein>
    <submittedName>
        <fullName evidence="2">Uncharacterized protein</fullName>
    </submittedName>
</protein>
<dbReference type="EMBL" id="KN832776">
    <property type="protein sequence ID" value="KII82676.1"/>
    <property type="molecule type" value="Genomic_DNA"/>
</dbReference>
<evidence type="ECO:0000313" key="3">
    <source>
        <dbReference type="Proteomes" id="UP000053263"/>
    </source>
</evidence>
<name>A0A0C9SJW1_PLICR</name>
<dbReference type="AlphaFoldDB" id="A0A0C9SJW1"/>
<feature type="region of interest" description="Disordered" evidence="1">
    <location>
        <begin position="19"/>
        <end position="60"/>
    </location>
</feature>
<reference evidence="2 3" key="1">
    <citation type="submission" date="2014-06" db="EMBL/GenBank/DDBJ databases">
        <title>Evolutionary Origins and Diversification of the Mycorrhizal Mutualists.</title>
        <authorList>
            <consortium name="DOE Joint Genome Institute"/>
            <consortium name="Mycorrhizal Genomics Consortium"/>
            <person name="Kohler A."/>
            <person name="Kuo A."/>
            <person name="Nagy L.G."/>
            <person name="Floudas D."/>
            <person name="Copeland A."/>
            <person name="Barry K.W."/>
            <person name="Cichocki N."/>
            <person name="Veneault-Fourrey C."/>
            <person name="LaButti K."/>
            <person name="Lindquist E.A."/>
            <person name="Lipzen A."/>
            <person name="Lundell T."/>
            <person name="Morin E."/>
            <person name="Murat C."/>
            <person name="Riley R."/>
            <person name="Ohm R."/>
            <person name="Sun H."/>
            <person name="Tunlid A."/>
            <person name="Henrissat B."/>
            <person name="Grigoriev I.V."/>
            <person name="Hibbett D.S."/>
            <person name="Martin F."/>
        </authorList>
    </citation>
    <scope>NUCLEOTIDE SEQUENCE [LARGE SCALE GENOMIC DNA]</scope>
    <source>
        <strain evidence="2 3">FD-325 SS-3</strain>
    </source>
</reference>
<gene>
    <name evidence="2" type="ORF">PLICRDRAFT_181176</name>
</gene>
<evidence type="ECO:0000256" key="1">
    <source>
        <dbReference type="SAM" id="MobiDB-lite"/>
    </source>
</evidence>
<organism evidence="2 3">
    <name type="scientific">Plicaturopsis crispa FD-325 SS-3</name>
    <dbReference type="NCBI Taxonomy" id="944288"/>
    <lineage>
        <taxon>Eukaryota</taxon>
        <taxon>Fungi</taxon>
        <taxon>Dikarya</taxon>
        <taxon>Basidiomycota</taxon>
        <taxon>Agaricomycotina</taxon>
        <taxon>Agaricomycetes</taxon>
        <taxon>Agaricomycetidae</taxon>
        <taxon>Amylocorticiales</taxon>
        <taxon>Amylocorticiaceae</taxon>
        <taxon>Plicatura</taxon>
        <taxon>Plicaturopsis crispa</taxon>
    </lineage>
</organism>
<dbReference type="Proteomes" id="UP000053263">
    <property type="component" value="Unassembled WGS sequence"/>
</dbReference>
<feature type="compositionally biased region" description="Basic residues" evidence="1">
    <location>
        <begin position="23"/>
        <end position="37"/>
    </location>
</feature>
<proteinExistence type="predicted"/>
<accession>A0A0C9SJW1</accession>
<sequence>MQGVSRSFSFNQLTHFVAPSTLHTHHTQRAGQRKRREGRAVEGSRVLTQEGRNPGEQAAVSTPCVPLVPLPAHHRPAPHAPPSCSPRIIVISRLADRASRGVVSGGGLVPTHPGAHHLSAHASLLVASLSRRTRTQAPSCFQRAALLAPIPSLFHRVHRHACAPPSIWQRPAHACGTPALAHAARDAPTLACTNASA</sequence>
<evidence type="ECO:0000313" key="2">
    <source>
        <dbReference type="EMBL" id="KII82676.1"/>
    </source>
</evidence>
<keyword evidence="3" id="KW-1185">Reference proteome</keyword>
<dbReference type="HOGENOM" id="CLU_1384680_0_0_1"/>